<gene>
    <name evidence="1" type="ORF">LCGC14_3140560</name>
</gene>
<evidence type="ECO:0000313" key="1">
    <source>
        <dbReference type="EMBL" id="KKK48894.1"/>
    </source>
</evidence>
<dbReference type="EMBL" id="LAZR01068836">
    <property type="protein sequence ID" value="KKK48894.1"/>
    <property type="molecule type" value="Genomic_DNA"/>
</dbReference>
<comment type="caution">
    <text evidence="1">The sequence shown here is derived from an EMBL/GenBank/DDBJ whole genome shotgun (WGS) entry which is preliminary data.</text>
</comment>
<organism evidence="1">
    <name type="scientific">marine sediment metagenome</name>
    <dbReference type="NCBI Taxonomy" id="412755"/>
    <lineage>
        <taxon>unclassified sequences</taxon>
        <taxon>metagenomes</taxon>
        <taxon>ecological metagenomes</taxon>
    </lineage>
</organism>
<protein>
    <submittedName>
        <fullName evidence="1">Uncharacterized protein</fullName>
    </submittedName>
</protein>
<dbReference type="AlphaFoldDB" id="A0A0F8Y404"/>
<name>A0A0F8Y404_9ZZZZ</name>
<reference evidence="1" key="1">
    <citation type="journal article" date="2015" name="Nature">
        <title>Complex archaea that bridge the gap between prokaryotes and eukaryotes.</title>
        <authorList>
            <person name="Spang A."/>
            <person name="Saw J.H."/>
            <person name="Jorgensen S.L."/>
            <person name="Zaremba-Niedzwiedzka K."/>
            <person name="Martijn J."/>
            <person name="Lind A.E."/>
            <person name="van Eijk R."/>
            <person name="Schleper C."/>
            <person name="Guy L."/>
            <person name="Ettema T.J."/>
        </authorList>
    </citation>
    <scope>NUCLEOTIDE SEQUENCE</scope>
</reference>
<accession>A0A0F8Y404</accession>
<sequence>MHCECIGLHSSECLLGRRLKIKYCDKIQKIWNKKGAEHTEKLIDRLLRRKNEK</sequence>
<proteinExistence type="predicted"/>